<keyword evidence="10" id="KW-0819">tRNA processing</keyword>
<evidence type="ECO:0000256" key="8">
    <source>
        <dbReference type="ARBA" id="ARBA00022679"/>
    </source>
</evidence>
<evidence type="ECO:0000256" key="10">
    <source>
        <dbReference type="ARBA" id="ARBA00022694"/>
    </source>
</evidence>
<evidence type="ECO:0000256" key="4">
    <source>
        <dbReference type="ARBA" id="ARBA00012155"/>
    </source>
</evidence>
<dbReference type="AlphaFoldDB" id="A0A232LZR3"/>
<dbReference type="InterPro" id="IPR007213">
    <property type="entry name" value="Ppm1/Ppm2/Tcmp"/>
</dbReference>
<evidence type="ECO:0000256" key="3">
    <source>
        <dbReference type="ARBA" id="ARBA00010703"/>
    </source>
</evidence>
<dbReference type="SUPFAM" id="SSF53335">
    <property type="entry name" value="S-adenosyl-L-methionine-dependent methyltransferases"/>
    <property type="match status" value="1"/>
</dbReference>
<keyword evidence="8" id="KW-0808">Transferase</keyword>
<evidence type="ECO:0000256" key="2">
    <source>
        <dbReference type="ARBA" id="ARBA00004797"/>
    </source>
</evidence>
<dbReference type="FunFam" id="2.60.120.650:FF:000043">
    <property type="entry name" value="tRNA wybutosine-synthesizing protein 4"/>
    <property type="match status" value="1"/>
</dbReference>
<evidence type="ECO:0000256" key="15">
    <source>
        <dbReference type="ARBA" id="ARBA00049250"/>
    </source>
</evidence>
<comment type="catalytic activity">
    <reaction evidence="15">
        <text>7-[(3S)-(3-amino-3-methoxycarbonyl)propyl]wyosine(37) in tRNA(Phe) + S-adenosyl-L-methionine + CO2 = wybutosine(37) in tRNA(Phe) + S-adenosyl-L-homocysteine + 2 H(+)</text>
        <dbReference type="Rhea" id="RHEA:37119"/>
        <dbReference type="Rhea" id="RHEA-COMP:11844"/>
        <dbReference type="Rhea" id="RHEA-COMP:11847"/>
        <dbReference type="ChEBI" id="CHEBI:15378"/>
        <dbReference type="ChEBI" id="CHEBI:16526"/>
        <dbReference type="ChEBI" id="CHEBI:57856"/>
        <dbReference type="ChEBI" id="CHEBI:59789"/>
        <dbReference type="ChEBI" id="CHEBI:73544"/>
        <dbReference type="ChEBI" id="CHEBI:74275"/>
        <dbReference type="EC" id="2.3.1.231"/>
    </reaction>
</comment>
<comment type="pathway">
    <text evidence="2">tRNA modification; wybutosine-tRNA(Phe) biosynthesis.</text>
</comment>
<keyword evidence="7" id="KW-0489">Methyltransferase</keyword>
<comment type="similarity">
    <text evidence="3">Belongs to the methyltransferase superfamily. LCMT family.</text>
</comment>
<organism evidence="17 18">
    <name type="scientific">Elaphomyces granulatus</name>
    <dbReference type="NCBI Taxonomy" id="519963"/>
    <lineage>
        <taxon>Eukaryota</taxon>
        <taxon>Fungi</taxon>
        <taxon>Dikarya</taxon>
        <taxon>Ascomycota</taxon>
        <taxon>Pezizomycotina</taxon>
        <taxon>Eurotiomycetes</taxon>
        <taxon>Eurotiomycetidae</taxon>
        <taxon>Eurotiales</taxon>
        <taxon>Elaphomycetaceae</taxon>
        <taxon>Elaphomyces</taxon>
    </lineage>
</organism>
<dbReference type="InterPro" id="IPR041667">
    <property type="entry name" value="Cupin_8"/>
</dbReference>
<evidence type="ECO:0000256" key="1">
    <source>
        <dbReference type="ARBA" id="ARBA00001806"/>
    </source>
</evidence>
<dbReference type="Gene3D" id="2.120.10.80">
    <property type="entry name" value="Kelch-type beta propeller"/>
    <property type="match status" value="1"/>
</dbReference>
<evidence type="ECO:0000256" key="11">
    <source>
        <dbReference type="ARBA" id="ARBA00025588"/>
    </source>
</evidence>
<comment type="catalytic activity">
    <reaction evidence="1">
        <text>7-[(3S)-3-amino-3-carboxypropyl]wyosine(37) in tRNA(Phe) + S-adenosyl-L-methionine = 7-[(3S)-(3-amino-3-methoxycarbonyl)propyl]wyosine(37) in tRNA(Phe) + S-adenosyl-L-homocysteine</text>
        <dbReference type="Rhea" id="RHEA:36903"/>
        <dbReference type="Rhea" id="RHEA-COMP:10379"/>
        <dbReference type="Rhea" id="RHEA-COMP:11844"/>
        <dbReference type="ChEBI" id="CHEBI:57856"/>
        <dbReference type="ChEBI" id="CHEBI:59789"/>
        <dbReference type="ChEBI" id="CHEBI:73543"/>
        <dbReference type="ChEBI" id="CHEBI:74275"/>
        <dbReference type="EC" id="2.1.1.290"/>
    </reaction>
</comment>
<dbReference type="PANTHER" id="PTHR46529:SF1">
    <property type="entry name" value="TRNA WYBUTOSINE-SYNTHESIZING PROTEIN 4"/>
    <property type="match status" value="1"/>
</dbReference>
<dbReference type="UniPathway" id="UPA00375"/>
<dbReference type="SUPFAM" id="SSF51197">
    <property type="entry name" value="Clavaminate synthase-like"/>
    <property type="match status" value="1"/>
</dbReference>
<evidence type="ECO:0000313" key="17">
    <source>
        <dbReference type="EMBL" id="OXV09643.1"/>
    </source>
</evidence>
<dbReference type="PANTHER" id="PTHR46529">
    <property type="entry name" value="TRNA WYBUTOSINE-SYNTHESIZING PROTEIN 4"/>
    <property type="match status" value="1"/>
</dbReference>
<comment type="caution">
    <text evidence="17">The sequence shown here is derived from an EMBL/GenBank/DDBJ whole genome shotgun (WGS) entry which is preliminary data.</text>
</comment>
<dbReference type="EC" id="2.3.1.231" evidence="4"/>
<dbReference type="EMBL" id="NPHW01003409">
    <property type="protein sequence ID" value="OXV09643.1"/>
    <property type="molecule type" value="Genomic_DNA"/>
</dbReference>
<evidence type="ECO:0000256" key="5">
    <source>
        <dbReference type="ARBA" id="ARBA00012779"/>
    </source>
</evidence>
<feature type="domain" description="JmjC" evidence="16">
    <location>
        <begin position="778"/>
        <end position="935"/>
    </location>
</feature>
<dbReference type="Pfam" id="PF13621">
    <property type="entry name" value="Cupin_8"/>
    <property type="match status" value="1"/>
</dbReference>
<evidence type="ECO:0000313" key="18">
    <source>
        <dbReference type="Proteomes" id="UP000243515"/>
    </source>
</evidence>
<evidence type="ECO:0000256" key="9">
    <source>
        <dbReference type="ARBA" id="ARBA00022691"/>
    </source>
</evidence>
<dbReference type="GO" id="GO:0008175">
    <property type="term" value="F:tRNA methyltransferase activity"/>
    <property type="evidence" value="ECO:0007669"/>
    <property type="project" value="TreeGrafter"/>
</dbReference>
<dbReference type="PROSITE" id="PS51184">
    <property type="entry name" value="JMJC"/>
    <property type="match status" value="1"/>
</dbReference>
<dbReference type="Pfam" id="PF13418">
    <property type="entry name" value="Beta-prop_TYW4"/>
    <property type="match status" value="1"/>
</dbReference>
<dbReference type="SMART" id="SM00558">
    <property type="entry name" value="JmjC"/>
    <property type="match status" value="1"/>
</dbReference>
<evidence type="ECO:0000256" key="7">
    <source>
        <dbReference type="ARBA" id="ARBA00022603"/>
    </source>
</evidence>
<evidence type="ECO:0000259" key="16">
    <source>
        <dbReference type="PROSITE" id="PS51184"/>
    </source>
</evidence>
<evidence type="ECO:0000256" key="13">
    <source>
        <dbReference type="ARBA" id="ARBA00030231"/>
    </source>
</evidence>
<dbReference type="GO" id="GO:0030488">
    <property type="term" value="P:tRNA methylation"/>
    <property type="evidence" value="ECO:0007669"/>
    <property type="project" value="TreeGrafter"/>
</dbReference>
<protein>
    <recommendedName>
        <fullName evidence="6">tRNA wybutosine-synthesizing protein 4</fullName>
        <ecNumber evidence="5">2.1.1.290</ecNumber>
        <ecNumber evidence="4">2.3.1.231</ecNumber>
    </recommendedName>
    <alternativeName>
        <fullName evidence="13">Leucine carboxyl methyltransferase 2</fullName>
    </alternativeName>
    <alternativeName>
        <fullName evidence="14">tRNA(Phe) (7-(3-amino-3-(methoxycarbonyl)propyl)wyosine(37)-N)-methoxycarbonyltransferase</fullName>
    </alternativeName>
    <alternativeName>
        <fullName evidence="12">tRNA(Phe) (7-(3-amino-3-carboxypropyl)wyosine(37)-O)-methyltransferase</fullName>
    </alternativeName>
</protein>
<dbReference type="GO" id="GO:0031591">
    <property type="term" value="P:wybutosine biosynthetic process"/>
    <property type="evidence" value="ECO:0007669"/>
    <property type="project" value="TreeGrafter"/>
</dbReference>
<dbReference type="Proteomes" id="UP000243515">
    <property type="component" value="Unassembled WGS sequence"/>
</dbReference>
<proteinExistence type="inferred from homology"/>
<keyword evidence="9" id="KW-0949">S-adenosyl-L-methionine</keyword>
<dbReference type="InterPro" id="IPR029063">
    <property type="entry name" value="SAM-dependent_MTases_sf"/>
</dbReference>
<dbReference type="Pfam" id="PF04072">
    <property type="entry name" value="LCM"/>
    <property type="match status" value="1"/>
</dbReference>
<accession>A0A232LZR3</accession>
<name>A0A232LZR3_9EURO</name>
<dbReference type="InterPro" id="IPR003347">
    <property type="entry name" value="JmjC_dom"/>
</dbReference>
<dbReference type="Gene3D" id="3.40.50.150">
    <property type="entry name" value="Vaccinia Virus protein VP39"/>
    <property type="match status" value="1"/>
</dbReference>
<reference evidence="17 18" key="1">
    <citation type="journal article" date="2015" name="Environ. Microbiol.">
        <title>Metagenome sequence of Elaphomyces granulatus from sporocarp tissue reveals Ascomycota ectomycorrhizal fingerprints of genome expansion and a Proteobacteria-rich microbiome.</title>
        <authorList>
            <person name="Quandt C.A."/>
            <person name="Kohler A."/>
            <person name="Hesse C.N."/>
            <person name="Sharpton T.J."/>
            <person name="Martin F."/>
            <person name="Spatafora J.W."/>
        </authorList>
    </citation>
    <scope>NUCLEOTIDE SEQUENCE [LARGE SCALE GENOMIC DNA]</scope>
    <source>
        <strain evidence="17 18">OSC145934</strain>
    </source>
</reference>
<dbReference type="SUPFAM" id="SSF117281">
    <property type="entry name" value="Kelch motif"/>
    <property type="match status" value="1"/>
</dbReference>
<dbReference type="InterPro" id="IPR015915">
    <property type="entry name" value="Kelch-typ_b-propeller"/>
</dbReference>
<dbReference type="Gene3D" id="6.10.140.1470">
    <property type="match status" value="1"/>
</dbReference>
<evidence type="ECO:0000256" key="12">
    <source>
        <dbReference type="ARBA" id="ARBA00029750"/>
    </source>
</evidence>
<dbReference type="Gene3D" id="2.60.120.650">
    <property type="entry name" value="Cupin"/>
    <property type="match status" value="1"/>
</dbReference>
<comment type="function">
    <text evidence="11">Probable S-adenosyl-L-methionine-dependent methyltransferase that acts as a component of the wybutosine biosynthesis pathway. Wybutosine is a hyper modified guanosine with a tricyclic base found at the 3'-position adjacent to the anticodon of eukaryotic phenylalanine tRNA. May methylate the carboxyl group of leucine residues to form alpha-leucine ester residues.</text>
</comment>
<dbReference type="OrthoDB" id="47172at2759"/>
<evidence type="ECO:0000256" key="14">
    <source>
        <dbReference type="ARBA" id="ARBA00030847"/>
    </source>
</evidence>
<sequence length="982" mass="110320">MAETTVKAERDADLVMATNNSSIISKRSVESRYYAEPHFFRYFVRKPQRRAPLINRGYWLRMYAVAESVRRFLRKPTDRKKIILNLGCGFDPLPFQFLSSEKSLCNQALFIDVDYDKLMINKRNVIHKTKELTEALEDVEFLSDDSVLLVRSKRYIGIGCDLKNLQKLDDALRMEPLLSQSSILCVAEVSLTYMDIESADEVIRWAKLHAPLLSVLKYHSLSHQERRFLDAGWSYVRAQSLWGLWQENSFISSFRKTWLDTIEPFDEWEEFALFASHYFILWASTDVEIAQNSDPRQRQVDFPGDQETTAFSLKLLPNCFYGGLGQKSRLPSTDVYASSDNVLRHLRPLPPPDIASRMCHTVTSLRNGECLITGGRTSPSAPMGDCWVRQIDTWNQSHNLPLPRFRHCATGLRFNDDVEYVLVYGGKSESGDTLSDWLLWHAQSGWQSLEVAGHKPNARFGATIINTDSSSGVLFGGMTLDGRVLEDFWTWSVTPCGDGTMVVELADHTEDLQTTTPPFKSICRFGATVNMTSWGLVITGGIGVQGVVPSEYEIMILNIPGLQSYSSAMEIPWNDTVLCAVGLGMEFIGLRPLLIGHAAWAIKPSKLLILGGGGVCFSFGTFWNEGTWLLQEKTSLAENRWLMVQASLKTENSGESLVGMPLAMAPKQLGGLQPVSRRSIRSPTEFQEIVAQARPVVITDADIGRCATFWTKEYLANTVGVDRKHAEKYQVVVHEACADNMNFQNKNFSYVTKPFGTFLDEVYAGSRQYLRTISTEQPSKVPANLAADFPELKDDFYLPTQLSFASNNAHSSPLRISGPVTMWLHYDVMANVLCQIRGEKRLILYPPTDVQHLRLPAGASSSTIDIFQSDSPGSVASIPNTTPHEVILKPGDILFIPPLWLHTASPVGGVSIAVNVFFRNLLKGYAVGRDVYANRDLQAYEKGRIDIQKIFRSFEGLPPDMAQFYLIRLADELRENARKLIS</sequence>
<evidence type="ECO:0000256" key="6">
    <source>
        <dbReference type="ARBA" id="ARBA00018045"/>
    </source>
</evidence>
<gene>
    <name evidence="17" type="ORF">Egran_02594</name>
</gene>
<dbReference type="EC" id="2.1.1.290" evidence="5"/>
<keyword evidence="18" id="KW-1185">Reference proteome</keyword>